<dbReference type="SMART" id="SM00421">
    <property type="entry name" value="HTH_LUXR"/>
    <property type="match status" value="1"/>
</dbReference>
<evidence type="ECO:0000256" key="2">
    <source>
        <dbReference type="ARBA" id="ARBA00023125"/>
    </source>
</evidence>
<dbReference type="Pfam" id="PF25873">
    <property type="entry name" value="WHD_MalT"/>
    <property type="match status" value="1"/>
</dbReference>
<dbReference type="InterPro" id="IPR000792">
    <property type="entry name" value="Tscrpt_reg_LuxR_C"/>
</dbReference>
<dbReference type="Proteomes" id="UP001500556">
    <property type="component" value="Unassembled WGS sequence"/>
</dbReference>
<dbReference type="PANTHER" id="PTHR44688:SF16">
    <property type="entry name" value="DNA-BINDING TRANSCRIPTIONAL ACTIVATOR DEVR_DOSR"/>
    <property type="match status" value="1"/>
</dbReference>
<dbReference type="InterPro" id="IPR041664">
    <property type="entry name" value="AAA_16"/>
</dbReference>
<evidence type="ECO:0000256" key="1">
    <source>
        <dbReference type="ARBA" id="ARBA00023015"/>
    </source>
</evidence>
<dbReference type="InterPro" id="IPR036388">
    <property type="entry name" value="WH-like_DNA-bd_sf"/>
</dbReference>
<dbReference type="PANTHER" id="PTHR44688">
    <property type="entry name" value="DNA-BINDING TRANSCRIPTIONAL ACTIVATOR DEVR_DOSR"/>
    <property type="match status" value="1"/>
</dbReference>
<evidence type="ECO:0000259" key="4">
    <source>
        <dbReference type="PROSITE" id="PS50043"/>
    </source>
</evidence>
<gene>
    <name evidence="5" type="ORF">GCM10025782_11750</name>
</gene>
<dbReference type="PROSITE" id="PS50043">
    <property type="entry name" value="HTH_LUXR_2"/>
    <property type="match status" value="1"/>
</dbReference>
<protein>
    <submittedName>
        <fullName evidence="5">LuxR C-terminal-related transcriptional regulator</fullName>
    </submittedName>
</protein>
<dbReference type="Pfam" id="PF17874">
    <property type="entry name" value="TPR_MalT"/>
    <property type="match status" value="1"/>
</dbReference>
<dbReference type="Gene3D" id="1.25.40.10">
    <property type="entry name" value="Tetratricopeptide repeat domain"/>
    <property type="match status" value="1"/>
</dbReference>
<keyword evidence="1" id="KW-0805">Transcription regulation</keyword>
<evidence type="ECO:0000313" key="6">
    <source>
        <dbReference type="Proteomes" id="UP001500556"/>
    </source>
</evidence>
<keyword evidence="6" id="KW-1185">Reference proteome</keyword>
<dbReference type="SUPFAM" id="SSF46894">
    <property type="entry name" value="C-terminal effector domain of the bipartite response regulators"/>
    <property type="match status" value="1"/>
</dbReference>
<keyword evidence="3" id="KW-0804">Transcription</keyword>
<evidence type="ECO:0000313" key="5">
    <source>
        <dbReference type="EMBL" id="GAA4716449.1"/>
    </source>
</evidence>
<dbReference type="Gene3D" id="3.40.50.300">
    <property type="entry name" value="P-loop containing nucleotide triphosphate hydrolases"/>
    <property type="match status" value="1"/>
</dbReference>
<dbReference type="Pfam" id="PF00196">
    <property type="entry name" value="GerE"/>
    <property type="match status" value="1"/>
</dbReference>
<accession>A0ABP8XW13</accession>
<dbReference type="SUPFAM" id="SSF48452">
    <property type="entry name" value="TPR-like"/>
    <property type="match status" value="2"/>
</dbReference>
<comment type="caution">
    <text evidence="5">The sequence shown here is derived from an EMBL/GenBank/DDBJ whole genome shotgun (WGS) entry which is preliminary data.</text>
</comment>
<dbReference type="Gene3D" id="1.10.10.10">
    <property type="entry name" value="Winged helix-like DNA-binding domain superfamily/Winged helix DNA-binding domain"/>
    <property type="match status" value="1"/>
</dbReference>
<dbReference type="SUPFAM" id="SSF52540">
    <property type="entry name" value="P-loop containing nucleoside triphosphate hydrolases"/>
    <property type="match status" value="1"/>
</dbReference>
<dbReference type="InterPro" id="IPR041617">
    <property type="entry name" value="TPR_MalT"/>
</dbReference>
<evidence type="ECO:0000256" key="3">
    <source>
        <dbReference type="ARBA" id="ARBA00023163"/>
    </source>
</evidence>
<dbReference type="EMBL" id="BAABLO010000004">
    <property type="protein sequence ID" value="GAA4716449.1"/>
    <property type="molecule type" value="Genomic_DNA"/>
</dbReference>
<reference evidence="6" key="1">
    <citation type="journal article" date="2019" name="Int. J. Syst. Evol. Microbiol.">
        <title>The Global Catalogue of Microorganisms (GCM) 10K type strain sequencing project: providing services to taxonomists for standard genome sequencing and annotation.</title>
        <authorList>
            <consortium name="The Broad Institute Genomics Platform"/>
            <consortium name="The Broad Institute Genome Sequencing Center for Infectious Disease"/>
            <person name="Wu L."/>
            <person name="Ma J."/>
        </authorList>
    </citation>
    <scope>NUCLEOTIDE SEQUENCE [LARGE SCALE GENOMIC DNA]</scope>
    <source>
        <strain evidence="6">JCM 18961</strain>
    </source>
</reference>
<dbReference type="Pfam" id="PF13191">
    <property type="entry name" value="AAA_16"/>
    <property type="match status" value="1"/>
</dbReference>
<dbReference type="RefSeq" id="WP_345501801.1">
    <property type="nucleotide sequence ID" value="NZ_BAABLO010000004.1"/>
</dbReference>
<dbReference type="InterPro" id="IPR027417">
    <property type="entry name" value="P-loop_NTPase"/>
</dbReference>
<proteinExistence type="predicted"/>
<name>A0ABP8XW13_9MICO</name>
<keyword evidence="2" id="KW-0238">DNA-binding</keyword>
<dbReference type="InterPro" id="IPR011990">
    <property type="entry name" value="TPR-like_helical_dom_sf"/>
</dbReference>
<dbReference type="InterPro" id="IPR059106">
    <property type="entry name" value="WHD_MalT"/>
</dbReference>
<dbReference type="InterPro" id="IPR016032">
    <property type="entry name" value="Sig_transdc_resp-reg_C-effctor"/>
</dbReference>
<dbReference type="PRINTS" id="PR00038">
    <property type="entry name" value="HTHLUXR"/>
</dbReference>
<organism evidence="5 6">
    <name type="scientific">Pedococcus ginsenosidimutans</name>
    <dbReference type="NCBI Taxonomy" id="490570"/>
    <lineage>
        <taxon>Bacteria</taxon>
        <taxon>Bacillati</taxon>
        <taxon>Actinomycetota</taxon>
        <taxon>Actinomycetes</taxon>
        <taxon>Micrococcales</taxon>
        <taxon>Intrasporangiaceae</taxon>
        <taxon>Pedococcus</taxon>
    </lineage>
</organism>
<dbReference type="CDD" id="cd06170">
    <property type="entry name" value="LuxR_C_like"/>
    <property type="match status" value="1"/>
</dbReference>
<sequence>MSGPLLTTKFFIPQPKAETLVRPRVSDLLDQGTQAKLTLVSAQAGFGKTTALATWVHQRSEPGLVAWLSLDAADTHPGTFWTYVVTALSAANPELSTNVLPLLESSTSPTQAALTELLNGLAELEHPVVLVLDDYHLVDSSDIAEGVAFLLAHLPPHVHLVIGTRIDPSLPLSRLRVRGELVEIRAADLRFTDVEAASYLHHAGVHLDPAEAAILERRTEGWAAALQLAVLSLQNRADVSDFLADFAGDDRFIVDYLVEEVLSRQPQEVREFLLRTSILERLSGPLCDAVTDSTGGADTLERLERENLFVVPLDARRQWYRYHHLFADVLRAHASADPTGPRLATLHERASAWYHADGQPVAAVGHALAAGDHFRAAALMETAIPDLLRDRQEATIVGWVDAVPRDVVRARPVLAIGFVAGLMSVSHVSSIPQRLDELEAVLAGLDPASPADAGLVVEDPDALRQVPGKVQLYRAAYALLTEDLEGTQRHVAQATSTAAADDHPTRAGAWGLSGLAHWRAGNIEETHHCYSRCVEELLKAGHLSDVLGCTTTLADIRIAQGRLSDAERALHGGLALTSSAVPAPRGTADMHTGLAQVALERGLFDAAEEHVRHAQQLGEAAGMPQHAAQVRVTMALVRAARGDVDEALSLLEEAERVYVPDFKPDVHPVHATRARLLIAQRRLEEARAWADDHRLQPSDTLTYVREYEHITLAMLLLAGNRSPTATGLAQTRSFLTRLHDAIQAGGRFGALLEVTMLQACAALAGGDHHDAADHLRLALRLSAPERFVRPFTDHAADLPRLVALLTPEEQRTPWVRTLCAACSSGRSATAPTQTKASRQSLVDPLSERELEVLRLLATDLSGPELARHLVVSLNTVRTHTRNVYSKLGVNGRRAAVTRARELDLLSRHED</sequence>
<feature type="domain" description="HTH luxR-type" evidence="4">
    <location>
        <begin position="838"/>
        <end position="903"/>
    </location>
</feature>